<evidence type="ECO:0000313" key="13">
    <source>
        <dbReference type="Proteomes" id="UP001215598"/>
    </source>
</evidence>
<keyword evidence="11" id="KW-0812">Transmembrane</keyword>
<keyword evidence="11" id="KW-1133">Transmembrane helix</keyword>
<dbReference type="Gene3D" id="1.10.630.10">
    <property type="entry name" value="Cytochrome P450"/>
    <property type="match status" value="1"/>
</dbReference>
<name>A0AAD7NUY4_9AGAR</name>
<dbReference type="PRINTS" id="PR00463">
    <property type="entry name" value="EP450I"/>
</dbReference>
<evidence type="ECO:0000256" key="2">
    <source>
        <dbReference type="ARBA" id="ARBA00005179"/>
    </source>
</evidence>
<proteinExistence type="inferred from homology"/>
<dbReference type="InterPro" id="IPR017972">
    <property type="entry name" value="Cyt_P450_CS"/>
</dbReference>
<dbReference type="GO" id="GO:0020037">
    <property type="term" value="F:heme binding"/>
    <property type="evidence" value="ECO:0007669"/>
    <property type="project" value="InterPro"/>
</dbReference>
<evidence type="ECO:0000256" key="3">
    <source>
        <dbReference type="ARBA" id="ARBA00010617"/>
    </source>
</evidence>
<evidence type="ECO:0000256" key="9">
    <source>
        <dbReference type="PIRSR" id="PIRSR602401-1"/>
    </source>
</evidence>
<comment type="caution">
    <text evidence="12">The sequence shown here is derived from an EMBL/GenBank/DDBJ whole genome shotgun (WGS) entry which is preliminary data.</text>
</comment>
<dbReference type="EMBL" id="JARKIB010000009">
    <property type="protein sequence ID" value="KAJ7776147.1"/>
    <property type="molecule type" value="Genomic_DNA"/>
</dbReference>
<comment type="similarity">
    <text evidence="3 10">Belongs to the cytochrome P450 family.</text>
</comment>
<dbReference type="GO" id="GO:0004497">
    <property type="term" value="F:monooxygenase activity"/>
    <property type="evidence" value="ECO:0007669"/>
    <property type="project" value="UniProtKB-KW"/>
</dbReference>
<evidence type="ECO:0000256" key="7">
    <source>
        <dbReference type="ARBA" id="ARBA00023004"/>
    </source>
</evidence>
<comment type="pathway">
    <text evidence="2">Secondary metabolite biosynthesis.</text>
</comment>
<organism evidence="12 13">
    <name type="scientific">Mycena metata</name>
    <dbReference type="NCBI Taxonomy" id="1033252"/>
    <lineage>
        <taxon>Eukaryota</taxon>
        <taxon>Fungi</taxon>
        <taxon>Dikarya</taxon>
        <taxon>Basidiomycota</taxon>
        <taxon>Agaricomycotina</taxon>
        <taxon>Agaricomycetes</taxon>
        <taxon>Agaricomycetidae</taxon>
        <taxon>Agaricales</taxon>
        <taxon>Marasmiineae</taxon>
        <taxon>Mycenaceae</taxon>
        <taxon>Mycena</taxon>
    </lineage>
</organism>
<evidence type="ECO:0000256" key="11">
    <source>
        <dbReference type="SAM" id="Phobius"/>
    </source>
</evidence>
<dbReference type="PROSITE" id="PS00086">
    <property type="entry name" value="CYTOCHROME_P450"/>
    <property type="match status" value="1"/>
</dbReference>
<dbReference type="SUPFAM" id="SSF48264">
    <property type="entry name" value="Cytochrome P450"/>
    <property type="match status" value="1"/>
</dbReference>
<sequence>MEIRLVWGIISAAVALIYWMRGWSKKTRAPPGPRPHPFIGHTLQVPTVKTWKFFEKLYHQYGPIVKLTLAGDDIILGRRSHNYSSRPPLIYAGKYQSKNQRMVLLPYGEVLKRQRAAFHQMLQPRVVGAYEDMQALESLRLLSDFARTPEDWAHHCQRFAASLVFTLSYGERLNDDGKDLEAVQSILANFVRDTYPGAHLVDTFPILDRLPGFLSPWRAEAQRKHEVEVKLYTRLASEVKTRMEKDLGTECFAARLWDQQAKMNLTPEELSYIAGSAFEAGTDTTTGTVLWFLMAMVLYPDTMKKAQQEIDSIFGPDTVPGFSRMNDIPYCFALVKEVFRWSPAAPGGFPHLSDADDEYQGYAVRKGTMVIPCIWNMHHNEAEFPNSYTFDPERFMNRKSGNPESLNEGHYGFGFGRRKCPGQYLAAKTIYIAVVRILWAFDIRARKDSTGNDLRVDPENCTSGMTS</sequence>
<evidence type="ECO:0000256" key="5">
    <source>
        <dbReference type="ARBA" id="ARBA00022723"/>
    </source>
</evidence>
<dbReference type="PANTHER" id="PTHR46300:SF1">
    <property type="entry name" value="P450, PUTATIVE (EUROFUNG)-RELATED"/>
    <property type="match status" value="1"/>
</dbReference>
<keyword evidence="11" id="KW-0472">Membrane</keyword>
<dbReference type="GO" id="GO:0005506">
    <property type="term" value="F:iron ion binding"/>
    <property type="evidence" value="ECO:0007669"/>
    <property type="project" value="InterPro"/>
</dbReference>
<reference evidence="12" key="1">
    <citation type="submission" date="2023-03" db="EMBL/GenBank/DDBJ databases">
        <title>Massive genome expansion in bonnet fungi (Mycena s.s.) driven by repeated elements and novel gene families across ecological guilds.</title>
        <authorList>
            <consortium name="Lawrence Berkeley National Laboratory"/>
            <person name="Harder C.B."/>
            <person name="Miyauchi S."/>
            <person name="Viragh M."/>
            <person name="Kuo A."/>
            <person name="Thoen E."/>
            <person name="Andreopoulos B."/>
            <person name="Lu D."/>
            <person name="Skrede I."/>
            <person name="Drula E."/>
            <person name="Henrissat B."/>
            <person name="Morin E."/>
            <person name="Kohler A."/>
            <person name="Barry K."/>
            <person name="LaButti K."/>
            <person name="Morin E."/>
            <person name="Salamov A."/>
            <person name="Lipzen A."/>
            <person name="Mereny Z."/>
            <person name="Hegedus B."/>
            <person name="Baldrian P."/>
            <person name="Stursova M."/>
            <person name="Weitz H."/>
            <person name="Taylor A."/>
            <person name="Grigoriev I.V."/>
            <person name="Nagy L.G."/>
            <person name="Martin F."/>
            <person name="Kauserud H."/>
        </authorList>
    </citation>
    <scope>NUCLEOTIDE SEQUENCE</scope>
    <source>
        <strain evidence="12">CBHHK182m</strain>
    </source>
</reference>
<accession>A0AAD7NUY4</accession>
<dbReference type="CDD" id="cd11065">
    <property type="entry name" value="CYP64-like"/>
    <property type="match status" value="1"/>
</dbReference>
<evidence type="ECO:0000313" key="12">
    <source>
        <dbReference type="EMBL" id="KAJ7776147.1"/>
    </source>
</evidence>
<dbReference type="PRINTS" id="PR00385">
    <property type="entry name" value="P450"/>
</dbReference>
<dbReference type="PANTHER" id="PTHR46300">
    <property type="entry name" value="P450, PUTATIVE (EUROFUNG)-RELATED-RELATED"/>
    <property type="match status" value="1"/>
</dbReference>
<evidence type="ECO:0000256" key="1">
    <source>
        <dbReference type="ARBA" id="ARBA00001971"/>
    </source>
</evidence>
<dbReference type="GO" id="GO:0016705">
    <property type="term" value="F:oxidoreductase activity, acting on paired donors, with incorporation or reduction of molecular oxygen"/>
    <property type="evidence" value="ECO:0007669"/>
    <property type="project" value="InterPro"/>
</dbReference>
<dbReference type="InterPro" id="IPR036396">
    <property type="entry name" value="Cyt_P450_sf"/>
</dbReference>
<protein>
    <submittedName>
        <fullName evidence="12">Cytochrome P450</fullName>
    </submittedName>
</protein>
<evidence type="ECO:0000256" key="10">
    <source>
        <dbReference type="RuleBase" id="RU000461"/>
    </source>
</evidence>
<dbReference type="Proteomes" id="UP001215598">
    <property type="component" value="Unassembled WGS sequence"/>
</dbReference>
<feature type="binding site" description="axial binding residue" evidence="9">
    <location>
        <position position="420"/>
    </location>
    <ligand>
        <name>heme</name>
        <dbReference type="ChEBI" id="CHEBI:30413"/>
    </ligand>
    <ligandPart>
        <name>Fe</name>
        <dbReference type="ChEBI" id="CHEBI:18248"/>
    </ligandPart>
</feature>
<dbReference type="InterPro" id="IPR050364">
    <property type="entry name" value="Cytochrome_P450_fung"/>
</dbReference>
<dbReference type="InterPro" id="IPR001128">
    <property type="entry name" value="Cyt_P450"/>
</dbReference>
<gene>
    <name evidence="12" type="ORF">B0H16DRAFT_1659710</name>
</gene>
<keyword evidence="5 9" id="KW-0479">Metal-binding</keyword>
<dbReference type="InterPro" id="IPR002401">
    <property type="entry name" value="Cyt_P450_E_grp-I"/>
</dbReference>
<dbReference type="Pfam" id="PF00067">
    <property type="entry name" value="p450"/>
    <property type="match status" value="1"/>
</dbReference>
<keyword evidence="7 9" id="KW-0408">Iron</keyword>
<comment type="cofactor">
    <cofactor evidence="1 9">
        <name>heme</name>
        <dbReference type="ChEBI" id="CHEBI:30413"/>
    </cofactor>
</comment>
<feature type="transmembrane region" description="Helical" evidence="11">
    <location>
        <begin position="6"/>
        <end position="24"/>
    </location>
</feature>
<keyword evidence="13" id="KW-1185">Reference proteome</keyword>
<keyword evidence="6 10" id="KW-0560">Oxidoreductase</keyword>
<evidence type="ECO:0000256" key="6">
    <source>
        <dbReference type="ARBA" id="ARBA00023002"/>
    </source>
</evidence>
<keyword evidence="8 10" id="KW-0503">Monooxygenase</keyword>
<evidence type="ECO:0000256" key="8">
    <source>
        <dbReference type="ARBA" id="ARBA00023033"/>
    </source>
</evidence>
<evidence type="ECO:0000256" key="4">
    <source>
        <dbReference type="ARBA" id="ARBA00022617"/>
    </source>
</evidence>
<keyword evidence="4 9" id="KW-0349">Heme</keyword>
<dbReference type="AlphaFoldDB" id="A0AAD7NUY4"/>